<evidence type="ECO:0000259" key="4">
    <source>
        <dbReference type="PROSITE" id="PS50932"/>
    </source>
</evidence>
<dbReference type="PANTHER" id="PTHR30146">
    <property type="entry name" value="LACI-RELATED TRANSCRIPTIONAL REPRESSOR"/>
    <property type="match status" value="1"/>
</dbReference>
<reference evidence="6" key="1">
    <citation type="submission" date="2011-06" db="EMBL/GenBank/DDBJ databases">
        <title>Complete genome sequence of Paenibacillus mucilaginosus KNP414.</title>
        <authorList>
            <person name="Wang J."/>
            <person name="Hu S."/>
            <person name="Hu X."/>
            <person name="Zhang B."/>
            <person name="Dong D."/>
            <person name="Zhang S."/>
            <person name="Zhao K."/>
            <person name="Wu D."/>
        </authorList>
    </citation>
    <scope>NUCLEOTIDE SEQUENCE [LARGE SCALE GENOMIC DNA]</scope>
    <source>
        <strain evidence="6">KNP414</strain>
    </source>
</reference>
<dbReference type="Pfam" id="PF00356">
    <property type="entry name" value="LacI"/>
    <property type="match status" value="1"/>
</dbReference>
<dbReference type="HOGENOM" id="CLU_037628_6_1_9"/>
<proteinExistence type="predicted"/>
<dbReference type="SUPFAM" id="SSF53822">
    <property type="entry name" value="Periplasmic binding protein-like I"/>
    <property type="match status" value="1"/>
</dbReference>
<dbReference type="PANTHER" id="PTHR30146:SF109">
    <property type="entry name" value="HTH-TYPE TRANSCRIPTIONAL REGULATOR GALS"/>
    <property type="match status" value="1"/>
</dbReference>
<dbReference type="InterPro" id="IPR010982">
    <property type="entry name" value="Lambda_DNA-bd_dom_sf"/>
</dbReference>
<dbReference type="Pfam" id="PF13377">
    <property type="entry name" value="Peripla_BP_3"/>
    <property type="match status" value="1"/>
</dbReference>
<dbReference type="InterPro" id="IPR046335">
    <property type="entry name" value="LacI/GalR-like_sensor"/>
</dbReference>
<sequence length="343" mass="37786">MDIYDIARLAGVSRKTVQRMLNGSASVAPATADKIRRVMEEHHYEPNAAARRLTSKTARTIGLFIVQDERNYSLYSDDLYYGVVIGALISQCASRGYKTLVSIEDVSRPEPILSLYKDKSIDAGIVVSWSDMQETVDRIAAAGFRIGVFDQNNVPHPAEGLVIPQLDNYESAYRAAAYLLDLGHTDIGVITGDMTIPCSPVRLQGFLDALGQRGIEAPASRIHYGRFREADGEAAVEEWVRTGTLPQAVFCSNDLMAYGVLRACKERGISIPGELSVIGFDDLLVSQYTHPPLTTMRVPRIGMASQLANRLIDQLEGREAEDTQERFTAELVVRESCKAGRSI</sequence>
<dbReference type="Gene3D" id="1.10.260.40">
    <property type="entry name" value="lambda repressor-like DNA-binding domains"/>
    <property type="match status" value="1"/>
</dbReference>
<dbReference type="SUPFAM" id="SSF47413">
    <property type="entry name" value="lambda repressor-like DNA-binding domains"/>
    <property type="match status" value="1"/>
</dbReference>
<dbReference type="KEGG" id="pms:KNP414_05019"/>
<evidence type="ECO:0000313" key="6">
    <source>
        <dbReference type="Proteomes" id="UP000006620"/>
    </source>
</evidence>
<dbReference type="CDD" id="cd01392">
    <property type="entry name" value="HTH_LacI"/>
    <property type="match status" value="1"/>
</dbReference>
<dbReference type="GO" id="GO:0003700">
    <property type="term" value="F:DNA-binding transcription factor activity"/>
    <property type="evidence" value="ECO:0007669"/>
    <property type="project" value="TreeGrafter"/>
</dbReference>
<dbReference type="GO" id="GO:0000976">
    <property type="term" value="F:transcription cis-regulatory region binding"/>
    <property type="evidence" value="ECO:0007669"/>
    <property type="project" value="TreeGrafter"/>
</dbReference>
<dbReference type="AlphaFoldDB" id="F8F6M8"/>
<keyword evidence="2" id="KW-0238">DNA-binding</keyword>
<organism evidence="5 6">
    <name type="scientific">Paenibacillus mucilaginosus (strain KNP414)</name>
    <dbReference type="NCBI Taxonomy" id="1036673"/>
    <lineage>
        <taxon>Bacteria</taxon>
        <taxon>Bacillati</taxon>
        <taxon>Bacillota</taxon>
        <taxon>Bacilli</taxon>
        <taxon>Bacillales</taxon>
        <taxon>Paenibacillaceae</taxon>
        <taxon>Paenibacillus</taxon>
    </lineage>
</organism>
<evidence type="ECO:0000256" key="2">
    <source>
        <dbReference type="ARBA" id="ARBA00023125"/>
    </source>
</evidence>
<evidence type="ECO:0000256" key="1">
    <source>
        <dbReference type="ARBA" id="ARBA00023015"/>
    </source>
</evidence>
<dbReference type="Proteomes" id="UP000006620">
    <property type="component" value="Chromosome"/>
</dbReference>
<reference evidence="5 6" key="2">
    <citation type="journal article" date="2013" name="Genome Announc.">
        <title>Genome Sequence of Growth-Improving Paenibacillus mucilaginosus Strain KNP414.</title>
        <authorList>
            <person name="Lu J.J."/>
            <person name="Wang J.F."/>
            <person name="Hu X.F."/>
        </authorList>
    </citation>
    <scope>NUCLEOTIDE SEQUENCE [LARGE SCALE GENOMIC DNA]</scope>
    <source>
        <strain evidence="5 6">KNP414</strain>
    </source>
</reference>
<dbReference type="Gene3D" id="3.40.50.2300">
    <property type="match status" value="2"/>
</dbReference>
<dbReference type="InterPro" id="IPR000843">
    <property type="entry name" value="HTH_LacI"/>
</dbReference>
<keyword evidence="1" id="KW-0805">Transcription regulation</keyword>
<evidence type="ECO:0000313" key="5">
    <source>
        <dbReference type="EMBL" id="AEI43544.1"/>
    </source>
</evidence>
<dbReference type="PROSITE" id="PS50932">
    <property type="entry name" value="HTH_LACI_2"/>
    <property type="match status" value="1"/>
</dbReference>
<feature type="domain" description="HTH lacI-type" evidence="4">
    <location>
        <begin position="1"/>
        <end position="55"/>
    </location>
</feature>
<keyword evidence="3" id="KW-0804">Transcription</keyword>
<name>F8F6M8_PAEMK</name>
<dbReference type="EMBL" id="CP002869">
    <property type="protein sequence ID" value="AEI43544.1"/>
    <property type="molecule type" value="Genomic_DNA"/>
</dbReference>
<dbReference type="InterPro" id="IPR028082">
    <property type="entry name" value="Peripla_BP_I"/>
</dbReference>
<gene>
    <name evidence="5" type="ordered locus">KNP414_05019</name>
</gene>
<dbReference type="RefSeq" id="WP_013918697.1">
    <property type="nucleotide sequence ID" value="NC_015690.1"/>
</dbReference>
<dbReference type="CDD" id="cd06267">
    <property type="entry name" value="PBP1_LacI_sugar_binding-like"/>
    <property type="match status" value="1"/>
</dbReference>
<protein>
    <submittedName>
        <fullName evidence="5">Transcriptional regulator</fullName>
    </submittedName>
</protein>
<dbReference type="PROSITE" id="PS00356">
    <property type="entry name" value="HTH_LACI_1"/>
    <property type="match status" value="1"/>
</dbReference>
<dbReference type="SMART" id="SM00354">
    <property type="entry name" value="HTH_LACI"/>
    <property type="match status" value="1"/>
</dbReference>
<dbReference type="PATRIC" id="fig|1036673.3.peg.4634"/>
<accession>F8F6M8</accession>
<evidence type="ECO:0000256" key="3">
    <source>
        <dbReference type="ARBA" id="ARBA00023163"/>
    </source>
</evidence>